<name>A0AAW2Q3N2_9LAMI</name>
<sequence>MTTIGSLPNLEVLKLHDDAFEGSEWNPIEGEFLRLKALFIWSCELVWWGAEDIHFPNLEVLSLKFVGKLNEIPSSIGDITTLNSIWVRLCGASVKNSARRILKENTKQWK</sequence>
<evidence type="ECO:0000313" key="1">
    <source>
        <dbReference type="EMBL" id="KAL0362484.1"/>
    </source>
</evidence>
<dbReference type="PANTHER" id="PTHR15140">
    <property type="entry name" value="TUBULIN-SPECIFIC CHAPERONE E"/>
    <property type="match status" value="1"/>
</dbReference>
<comment type="caution">
    <text evidence="1">The sequence shown here is derived from an EMBL/GenBank/DDBJ whole genome shotgun (WGS) entry which is preliminary data.</text>
</comment>
<dbReference type="Gene3D" id="3.80.10.10">
    <property type="entry name" value="Ribonuclease Inhibitor"/>
    <property type="match status" value="1"/>
</dbReference>
<proteinExistence type="predicted"/>
<dbReference type="SUPFAM" id="SSF52047">
    <property type="entry name" value="RNI-like"/>
    <property type="match status" value="1"/>
</dbReference>
<dbReference type="InterPro" id="IPR032675">
    <property type="entry name" value="LRR_dom_sf"/>
</dbReference>
<protein>
    <submittedName>
        <fullName evidence="1">Uncharacterized protein</fullName>
    </submittedName>
</protein>
<dbReference type="EMBL" id="JACGWM010000007">
    <property type="protein sequence ID" value="KAL0362484.1"/>
    <property type="molecule type" value="Genomic_DNA"/>
</dbReference>
<reference evidence="1" key="2">
    <citation type="journal article" date="2024" name="Plant">
        <title>Genomic evolution and insights into agronomic trait innovations of Sesamum species.</title>
        <authorList>
            <person name="Miao H."/>
            <person name="Wang L."/>
            <person name="Qu L."/>
            <person name="Liu H."/>
            <person name="Sun Y."/>
            <person name="Le M."/>
            <person name="Wang Q."/>
            <person name="Wei S."/>
            <person name="Zheng Y."/>
            <person name="Lin W."/>
            <person name="Duan Y."/>
            <person name="Cao H."/>
            <person name="Xiong S."/>
            <person name="Wang X."/>
            <person name="Wei L."/>
            <person name="Li C."/>
            <person name="Ma Q."/>
            <person name="Ju M."/>
            <person name="Zhao R."/>
            <person name="Li G."/>
            <person name="Mu C."/>
            <person name="Tian Q."/>
            <person name="Mei H."/>
            <person name="Zhang T."/>
            <person name="Gao T."/>
            <person name="Zhang H."/>
        </authorList>
    </citation>
    <scope>NUCLEOTIDE SEQUENCE</scope>
    <source>
        <strain evidence="1">KEN8</strain>
    </source>
</reference>
<reference evidence="1" key="1">
    <citation type="submission" date="2020-06" db="EMBL/GenBank/DDBJ databases">
        <authorList>
            <person name="Li T."/>
            <person name="Hu X."/>
            <person name="Zhang T."/>
            <person name="Song X."/>
            <person name="Zhang H."/>
            <person name="Dai N."/>
            <person name="Sheng W."/>
            <person name="Hou X."/>
            <person name="Wei L."/>
        </authorList>
    </citation>
    <scope>NUCLEOTIDE SEQUENCE</scope>
    <source>
        <strain evidence="1">KEN8</strain>
        <tissue evidence="1">Leaf</tissue>
    </source>
</reference>
<dbReference type="AlphaFoldDB" id="A0AAW2Q3N2"/>
<organism evidence="1">
    <name type="scientific">Sesamum calycinum</name>
    <dbReference type="NCBI Taxonomy" id="2727403"/>
    <lineage>
        <taxon>Eukaryota</taxon>
        <taxon>Viridiplantae</taxon>
        <taxon>Streptophyta</taxon>
        <taxon>Embryophyta</taxon>
        <taxon>Tracheophyta</taxon>
        <taxon>Spermatophyta</taxon>
        <taxon>Magnoliopsida</taxon>
        <taxon>eudicotyledons</taxon>
        <taxon>Gunneridae</taxon>
        <taxon>Pentapetalae</taxon>
        <taxon>asterids</taxon>
        <taxon>lamiids</taxon>
        <taxon>Lamiales</taxon>
        <taxon>Pedaliaceae</taxon>
        <taxon>Sesamum</taxon>
    </lineage>
</organism>
<accession>A0AAW2Q3N2</accession>
<dbReference type="PANTHER" id="PTHR15140:SF33">
    <property type="entry name" value="LATE BLIGHT RESISTANCE PROTEIN HOMOLOG R1A-3 ISOFORM X1"/>
    <property type="match status" value="1"/>
</dbReference>
<gene>
    <name evidence="1" type="ORF">Scaly_1203600</name>
</gene>